<keyword evidence="5" id="KW-1185">Reference proteome</keyword>
<evidence type="ECO:0000313" key="5">
    <source>
        <dbReference type="Proteomes" id="UP000294257"/>
    </source>
</evidence>
<dbReference type="Proteomes" id="UP000294257">
    <property type="component" value="Unassembled WGS sequence"/>
</dbReference>
<dbReference type="AlphaFoldDB" id="A0A4Q7KPA1"/>
<dbReference type="Pfam" id="PF16751">
    <property type="entry name" value="RsdA_SigD_bd"/>
    <property type="match status" value="1"/>
</dbReference>
<keyword evidence="2" id="KW-0812">Transmembrane</keyword>
<dbReference type="RefSeq" id="WP_165401424.1">
    <property type="nucleotide sequence ID" value="NZ_SGWQ01000006.1"/>
</dbReference>
<gene>
    <name evidence="4" type="ORF">EV193_106318</name>
</gene>
<dbReference type="Gene3D" id="1.20.58.770">
    <property type="match status" value="1"/>
</dbReference>
<feature type="domain" description="Anti-sigma-D factor RsdA sigma factor binding region" evidence="3">
    <location>
        <begin position="27"/>
        <end position="70"/>
    </location>
</feature>
<organism evidence="4 5">
    <name type="scientific">Herbihabitans rhizosphaerae</name>
    <dbReference type="NCBI Taxonomy" id="1872711"/>
    <lineage>
        <taxon>Bacteria</taxon>
        <taxon>Bacillati</taxon>
        <taxon>Actinomycetota</taxon>
        <taxon>Actinomycetes</taxon>
        <taxon>Pseudonocardiales</taxon>
        <taxon>Pseudonocardiaceae</taxon>
        <taxon>Herbihabitans</taxon>
    </lineage>
</organism>
<evidence type="ECO:0000256" key="1">
    <source>
        <dbReference type="SAM" id="MobiDB-lite"/>
    </source>
</evidence>
<dbReference type="InterPro" id="IPR031928">
    <property type="entry name" value="RsdA_SigD-bd"/>
</dbReference>
<name>A0A4Q7KPA1_9PSEU</name>
<proteinExistence type="predicted"/>
<dbReference type="EMBL" id="SGWQ01000006">
    <property type="protein sequence ID" value="RZS37082.1"/>
    <property type="molecule type" value="Genomic_DNA"/>
</dbReference>
<evidence type="ECO:0000313" key="4">
    <source>
        <dbReference type="EMBL" id="RZS37082.1"/>
    </source>
</evidence>
<feature type="region of interest" description="Disordered" evidence="1">
    <location>
        <begin position="203"/>
        <end position="314"/>
    </location>
</feature>
<sequence>MSDRYGRDEHEPRQLAHQASEPTDPVDLSLVQADDALLDTLSHSDQELADALADDELNALLLAWKRDVDTDEAGELIDTQTAVATVKAARARKRPRPRLMPVAAAAAILAVVFGGVGLAARDAQPGDTLWGLTKVLYAEHARSVEAAHAVRADLRDAQQAIKQGKLSDAQSALKDAAIALPKVSTQDGQADLRTQHEALLAQLPLPVVPPVSTTPPTTPTTPPTSTTPTTPPTTPTTSPTTPTTPTTTTSETPSSPSTESSSTPNSRTNDTTNGTNSGTQSENGGSPPAPAVAPNKVESGSDSSVAPTGAVPKP</sequence>
<evidence type="ECO:0000256" key="2">
    <source>
        <dbReference type="SAM" id="Phobius"/>
    </source>
</evidence>
<keyword evidence="2" id="KW-0472">Membrane</keyword>
<accession>A0A4Q7KPA1</accession>
<evidence type="ECO:0000259" key="3">
    <source>
        <dbReference type="Pfam" id="PF16751"/>
    </source>
</evidence>
<reference evidence="4 5" key="1">
    <citation type="submission" date="2019-02" db="EMBL/GenBank/DDBJ databases">
        <title>Genomic Encyclopedia of Type Strains, Phase IV (KMG-IV): sequencing the most valuable type-strain genomes for metagenomic binning, comparative biology and taxonomic classification.</title>
        <authorList>
            <person name="Goeker M."/>
        </authorList>
    </citation>
    <scope>NUCLEOTIDE SEQUENCE [LARGE SCALE GENOMIC DNA]</scope>
    <source>
        <strain evidence="4 5">DSM 101727</strain>
    </source>
</reference>
<feature type="compositionally biased region" description="Low complexity" evidence="1">
    <location>
        <begin position="235"/>
        <end position="286"/>
    </location>
</feature>
<feature type="compositionally biased region" description="Basic and acidic residues" evidence="1">
    <location>
        <begin position="1"/>
        <end position="14"/>
    </location>
</feature>
<feature type="region of interest" description="Disordered" evidence="1">
    <location>
        <begin position="1"/>
        <end position="25"/>
    </location>
</feature>
<comment type="caution">
    <text evidence="4">The sequence shown here is derived from an EMBL/GenBank/DDBJ whole genome shotgun (WGS) entry which is preliminary data.</text>
</comment>
<keyword evidence="2" id="KW-1133">Transmembrane helix</keyword>
<protein>
    <recommendedName>
        <fullName evidence="3">Anti-sigma-D factor RsdA sigma factor binding region domain-containing protein</fullName>
    </recommendedName>
</protein>
<feature type="compositionally biased region" description="Pro residues" evidence="1">
    <location>
        <begin position="206"/>
        <end position="222"/>
    </location>
</feature>
<feature type="transmembrane region" description="Helical" evidence="2">
    <location>
        <begin position="99"/>
        <end position="120"/>
    </location>
</feature>